<dbReference type="EMBL" id="JBANAX010000476">
    <property type="protein sequence ID" value="KAL1207474.1"/>
    <property type="molecule type" value="Genomic_DNA"/>
</dbReference>
<keyword evidence="5" id="KW-0539">Nucleus</keyword>
<accession>A0ABD1AVR4</accession>
<dbReference type="InterPro" id="IPR015300">
    <property type="entry name" value="DNA-bd_pseudobarrel_sf"/>
</dbReference>
<protein>
    <submittedName>
        <fullName evidence="7">B3 domain-containing protein</fullName>
    </submittedName>
</protein>
<dbReference type="SUPFAM" id="SSF101936">
    <property type="entry name" value="DNA-binding pseudobarrel domain"/>
    <property type="match status" value="1"/>
</dbReference>
<dbReference type="SMART" id="SM01019">
    <property type="entry name" value="B3"/>
    <property type="match status" value="1"/>
</dbReference>
<evidence type="ECO:0000256" key="2">
    <source>
        <dbReference type="ARBA" id="ARBA00023015"/>
    </source>
</evidence>
<dbReference type="PANTHER" id="PTHR31920">
    <property type="entry name" value="B3 DOMAIN-CONTAINING"/>
    <property type="match status" value="1"/>
</dbReference>
<dbReference type="InterPro" id="IPR050655">
    <property type="entry name" value="Plant_B3_domain"/>
</dbReference>
<dbReference type="Gene3D" id="2.40.330.10">
    <property type="entry name" value="DNA-binding pseudobarrel domain"/>
    <property type="match status" value="1"/>
</dbReference>
<comment type="caution">
    <text evidence="7">The sequence shown here is derived from an EMBL/GenBank/DDBJ whole genome shotgun (WGS) entry which is preliminary data.</text>
</comment>
<dbReference type="GO" id="GO:0005634">
    <property type="term" value="C:nucleus"/>
    <property type="evidence" value="ECO:0007669"/>
    <property type="project" value="UniProtKB-SubCell"/>
</dbReference>
<keyword evidence="8" id="KW-1185">Reference proteome</keyword>
<dbReference type="Proteomes" id="UP001558713">
    <property type="component" value="Unassembled WGS sequence"/>
</dbReference>
<feature type="domain" description="TF-B3" evidence="6">
    <location>
        <begin position="19"/>
        <end position="114"/>
    </location>
</feature>
<evidence type="ECO:0000256" key="5">
    <source>
        <dbReference type="ARBA" id="ARBA00023242"/>
    </source>
</evidence>
<name>A0ABD1AVR4_CARAN</name>
<organism evidence="7 8">
    <name type="scientific">Cardamine amara subsp. amara</name>
    <dbReference type="NCBI Taxonomy" id="228776"/>
    <lineage>
        <taxon>Eukaryota</taxon>
        <taxon>Viridiplantae</taxon>
        <taxon>Streptophyta</taxon>
        <taxon>Embryophyta</taxon>
        <taxon>Tracheophyta</taxon>
        <taxon>Spermatophyta</taxon>
        <taxon>Magnoliopsida</taxon>
        <taxon>eudicotyledons</taxon>
        <taxon>Gunneridae</taxon>
        <taxon>Pentapetalae</taxon>
        <taxon>rosids</taxon>
        <taxon>malvids</taxon>
        <taxon>Brassicales</taxon>
        <taxon>Brassicaceae</taxon>
        <taxon>Cardamineae</taxon>
        <taxon>Cardamine</taxon>
    </lineage>
</organism>
<keyword evidence="4" id="KW-0804">Transcription</keyword>
<evidence type="ECO:0000259" key="6">
    <source>
        <dbReference type="PROSITE" id="PS50863"/>
    </source>
</evidence>
<reference evidence="7 8" key="1">
    <citation type="submission" date="2024-04" db="EMBL/GenBank/DDBJ databases">
        <title>Genome assembly C_amara_ONT_v2.</title>
        <authorList>
            <person name="Yant L."/>
            <person name="Moore C."/>
            <person name="Slenker M."/>
        </authorList>
    </citation>
    <scope>NUCLEOTIDE SEQUENCE [LARGE SCALE GENOMIC DNA]</scope>
    <source>
        <tissue evidence="7">Leaf</tissue>
    </source>
</reference>
<dbReference type="CDD" id="cd10017">
    <property type="entry name" value="B3_DNA"/>
    <property type="match status" value="1"/>
</dbReference>
<proteinExistence type="predicted"/>
<dbReference type="InterPro" id="IPR003340">
    <property type="entry name" value="B3_DNA-bd"/>
</dbReference>
<evidence type="ECO:0000256" key="4">
    <source>
        <dbReference type="ARBA" id="ARBA00023163"/>
    </source>
</evidence>
<evidence type="ECO:0000313" key="8">
    <source>
        <dbReference type="Proteomes" id="UP001558713"/>
    </source>
</evidence>
<comment type="subcellular location">
    <subcellularLocation>
        <location evidence="1">Nucleus</location>
    </subcellularLocation>
</comment>
<dbReference type="PANTHER" id="PTHR31920:SF122">
    <property type="entry name" value="B3 DOMAIN-CONTAINING PROTEIN REM23"/>
    <property type="match status" value="1"/>
</dbReference>
<evidence type="ECO:0000313" key="7">
    <source>
        <dbReference type="EMBL" id="KAL1207474.1"/>
    </source>
</evidence>
<evidence type="ECO:0000256" key="3">
    <source>
        <dbReference type="ARBA" id="ARBA00023125"/>
    </source>
</evidence>
<dbReference type="PROSITE" id="PS50863">
    <property type="entry name" value="B3"/>
    <property type="match status" value="1"/>
</dbReference>
<dbReference type="Pfam" id="PF02362">
    <property type="entry name" value="B3"/>
    <property type="match status" value="1"/>
</dbReference>
<keyword evidence="2" id="KW-0805">Transcription regulation</keyword>
<keyword evidence="3" id="KW-0238">DNA-binding</keyword>
<dbReference type="AlphaFoldDB" id="A0ABD1AVR4"/>
<dbReference type="GO" id="GO:0003677">
    <property type="term" value="F:DNA binding"/>
    <property type="evidence" value="ECO:0007669"/>
    <property type="project" value="UniProtKB-KW"/>
</dbReference>
<gene>
    <name evidence="7" type="ORF">V5N11_007067</name>
</gene>
<evidence type="ECO:0000256" key="1">
    <source>
        <dbReference type="ARBA" id="ARBA00004123"/>
    </source>
</evidence>
<sequence>MASNNEFGRCKEENKRQSFFKILQRADLSSENMRALPHDFVRSFSDNELSGNMKIKAKWGSSWEIELAKNPRFFFLERSGWQKFVRDNGLGDNEFATFTHERDMSFALNIFKQDGKEILKAPQLVVSKWAVHVHNGPSIIVQFYCGQILSVSINGQDHKRPSPLTPM</sequence>